<feature type="transmembrane region" description="Helical" evidence="12">
    <location>
        <begin position="81"/>
        <end position="100"/>
    </location>
</feature>
<keyword evidence="6 12" id="KW-0812">Transmembrane</keyword>
<dbReference type="Pfam" id="PF02322">
    <property type="entry name" value="Cyt_bd_oxida_II"/>
    <property type="match status" value="1"/>
</dbReference>
<keyword evidence="9 12" id="KW-1133">Transmembrane helix</keyword>
<evidence type="ECO:0000256" key="11">
    <source>
        <dbReference type="ARBA" id="ARBA00023136"/>
    </source>
</evidence>
<feature type="transmembrane region" description="Helical" evidence="12">
    <location>
        <begin position="206"/>
        <end position="226"/>
    </location>
</feature>
<evidence type="ECO:0000256" key="3">
    <source>
        <dbReference type="ARBA" id="ARBA00022448"/>
    </source>
</evidence>
<dbReference type="NCBIfam" id="TIGR00203">
    <property type="entry name" value="cydB"/>
    <property type="match status" value="1"/>
</dbReference>
<dbReference type="PANTHER" id="PTHR43141:SF5">
    <property type="entry name" value="CYTOCHROME BD-I UBIQUINOL OXIDASE SUBUNIT 2"/>
    <property type="match status" value="1"/>
</dbReference>
<evidence type="ECO:0000313" key="13">
    <source>
        <dbReference type="EMBL" id="MDM7857264.1"/>
    </source>
</evidence>
<comment type="similarity">
    <text evidence="2">Belongs to the cytochrome ubiquinol oxidase subunit 2 family.</text>
</comment>
<dbReference type="InterPro" id="IPR003317">
    <property type="entry name" value="Cyt-d_oxidase_su2"/>
</dbReference>
<keyword evidence="5" id="KW-0349">Heme</keyword>
<dbReference type="EMBL" id="JAUCDY010000002">
    <property type="protein sequence ID" value="MDM7857264.1"/>
    <property type="molecule type" value="Genomic_DNA"/>
</dbReference>
<feature type="transmembrane region" description="Helical" evidence="12">
    <location>
        <begin position="264"/>
        <end position="282"/>
    </location>
</feature>
<feature type="transmembrane region" description="Helical" evidence="12">
    <location>
        <begin position="161"/>
        <end position="185"/>
    </location>
</feature>
<proteinExistence type="inferred from homology"/>
<comment type="subcellular location">
    <subcellularLocation>
        <location evidence="1">Cell membrane</location>
        <topology evidence="1">Multi-pass membrane protein</topology>
    </subcellularLocation>
</comment>
<dbReference type="Proteomes" id="UP001241056">
    <property type="component" value="Unassembled WGS sequence"/>
</dbReference>
<keyword evidence="4" id="KW-1003">Cell membrane</keyword>
<evidence type="ECO:0000256" key="6">
    <source>
        <dbReference type="ARBA" id="ARBA00022692"/>
    </source>
</evidence>
<evidence type="ECO:0000256" key="9">
    <source>
        <dbReference type="ARBA" id="ARBA00022989"/>
    </source>
</evidence>
<name>A0ABT7SP24_9GAMM</name>
<comment type="caution">
    <text evidence="13">The sequence shown here is derived from an EMBL/GenBank/DDBJ whole genome shotgun (WGS) entry which is preliminary data.</text>
</comment>
<dbReference type="PIRSF" id="PIRSF000267">
    <property type="entry name" value="Cyt_oxidse_sub2"/>
    <property type="match status" value="1"/>
</dbReference>
<keyword evidence="8" id="KW-0249">Electron transport</keyword>
<evidence type="ECO:0000313" key="14">
    <source>
        <dbReference type="Proteomes" id="UP001241056"/>
    </source>
</evidence>
<evidence type="ECO:0000256" key="1">
    <source>
        <dbReference type="ARBA" id="ARBA00004651"/>
    </source>
</evidence>
<dbReference type="RefSeq" id="WP_289409952.1">
    <property type="nucleotide sequence ID" value="NZ_JAUCDY010000002.1"/>
</dbReference>
<evidence type="ECO:0000256" key="12">
    <source>
        <dbReference type="SAM" id="Phobius"/>
    </source>
</evidence>
<protein>
    <submittedName>
        <fullName evidence="13">Cytochrome d ubiquinol oxidase subunit II</fullName>
    </submittedName>
</protein>
<keyword evidence="3" id="KW-0813">Transport</keyword>
<evidence type="ECO:0000256" key="8">
    <source>
        <dbReference type="ARBA" id="ARBA00022982"/>
    </source>
</evidence>
<gene>
    <name evidence="13" type="primary">cydB</name>
    <name evidence="13" type="ORF">QEZ41_03070</name>
</gene>
<evidence type="ECO:0000256" key="7">
    <source>
        <dbReference type="ARBA" id="ARBA00022723"/>
    </source>
</evidence>
<evidence type="ECO:0000256" key="10">
    <source>
        <dbReference type="ARBA" id="ARBA00023004"/>
    </source>
</evidence>
<keyword evidence="14" id="KW-1185">Reference proteome</keyword>
<evidence type="ECO:0000256" key="4">
    <source>
        <dbReference type="ARBA" id="ARBA00022475"/>
    </source>
</evidence>
<reference evidence="13 14" key="1">
    <citation type="submission" date="2023-06" db="EMBL/GenBank/DDBJ databases">
        <title>Thiopseudomonas sp. CY1220 draft genome sequence.</title>
        <authorList>
            <person name="Zhao G."/>
            <person name="An M."/>
        </authorList>
    </citation>
    <scope>NUCLEOTIDE SEQUENCE [LARGE SCALE GENOMIC DNA]</scope>
    <source>
        <strain evidence="13 14">CY1220</strain>
    </source>
</reference>
<keyword evidence="10" id="KW-0408">Iron</keyword>
<sequence length="379" mass="42263">MMDYEALRFIWWVLIGVLLIGFVVTDGFDMGVAALLKVIGRNNDERRVMINTVAPHWDGNQVWLITAAGALFAAWPTVYAAAFSGFYLAMMLTLFALFLRPIAFEYRSKIDNQTWRDRWDWALTVGSTVPAIIIGVAFGNLLQGVPFHFDDLLRLYYTGSFWGLLNPFALLVGVFSLLMFVNHGAAYLQLKTDGELLQRAERMSQLLGLVAATLFALAGVWLWFGIDGFQVTGGLDTQAASRVTVKTVEQIPHGWFVNYQRWPLAWLLPVVTIAGFVGCSVLSKLRRHALAFVASGLAIAGTIVTFGLSMFPFIMPSSTTPNHSLTLWDATASELTLFIMLVVALVFVPLILGYTAWSYYVMRGRLNVQHIHDNSNSLY</sequence>
<dbReference type="PANTHER" id="PTHR43141">
    <property type="entry name" value="CYTOCHROME BD2 SUBUNIT II"/>
    <property type="match status" value="1"/>
</dbReference>
<accession>A0ABT7SP24</accession>
<feature type="transmembrane region" description="Helical" evidence="12">
    <location>
        <begin position="289"/>
        <end position="315"/>
    </location>
</feature>
<organism evidence="13 14">
    <name type="scientific">Thiopseudomonas acetoxidans</name>
    <dbReference type="NCBI Taxonomy" id="3041622"/>
    <lineage>
        <taxon>Bacteria</taxon>
        <taxon>Pseudomonadati</taxon>
        <taxon>Pseudomonadota</taxon>
        <taxon>Gammaproteobacteria</taxon>
        <taxon>Pseudomonadales</taxon>
        <taxon>Pseudomonadaceae</taxon>
        <taxon>Thiopseudomonas</taxon>
    </lineage>
</organism>
<evidence type="ECO:0000256" key="5">
    <source>
        <dbReference type="ARBA" id="ARBA00022617"/>
    </source>
</evidence>
<feature type="transmembrane region" description="Helical" evidence="12">
    <location>
        <begin position="12"/>
        <end position="36"/>
    </location>
</feature>
<feature type="transmembrane region" description="Helical" evidence="12">
    <location>
        <begin position="335"/>
        <end position="357"/>
    </location>
</feature>
<keyword evidence="7" id="KW-0479">Metal-binding</keyword>
<keyword evidence="11 12" id="KW-0472">Membrane</keyword>
<feature type="transmembrane region" description="Helical" evidence="12">
    <location>
        <begin position="121"/>
        <end position="141"/>
    </location>
</feature>
<evidence type="ECO:0000256" key="2">
    <source>
        <dbReference type="ARBA" id="ARBA00007543"/>
    </source>
</evidence>